<comment type="similarity">
    <text evidence="2">Belongs to the CLPTM1 family.</text>
</comment>
<gene>
    <name evidence="8" type="primary">LOC102801376</name>
</gene>
<dbReference type="PANTHER" id="PTHR21347:SF14">
    <property type="entry name" value="LIPID SCRAMBLASE CLPTM1-RELATED"/>
    <property type="match status" value="1"/>
</dbReference>
<evidence type="ECO:0000256" key="6">
    <source>
        <dbReference type="SAM" id="MobiDB-lite"/>
    </source>
</evidence>
<dbReference type="PANTHER" id="PTHR21347">
    <property type="entry name" value="CLEFT LIP AND PALATE ASSOCIATED TRANSMEMBRANE PROTEIN-RELATED"/>
    <property type="match status" value="1"/>
</dbReference>
<name>A0ABM0MR91_SACKO</name>
<organism evidence="7 8">
    <name type="scientific">Saccoglossus kowalevskii</name>
    <name type="common">Acorn worm</name>
    <dbReference type="NCBI Taxonomy" id="10224"/>
    <lineage>
        <taxon>Eukaryota</taxon>
        <taxon>Metazoa</taxon>
        <taxon>Hemichordata</taxon>
        <taxon>Enteropneusta</taxon>
        <taxon>Harrimaniidae</taxon>
        <taxon>Saccoglossus</taxon>
    </lineage>
</organism>
<feature type="region of interest" description="Disordered" evidence="6">
    <location>
        <begin position="1"/>
        <end position="41"/>
    </location>
</feature>
<accession>A0ABM0MR91</accession>
<evidence type="ECO:0000256" key="4">
    <source>
        <dbReference type="ARBA" id="ARBA00022989"/>
    </source>
</evidence>
<evidence type="ECO:0000313" key="8">
    <source>
        <dbReference type="RefSeq" id="XP_006822532.1"/>
    </source>
</evidence>
<evidence type="ECO:0000256" key="1">
    <source>
        <dbReference type="ARBA" id="ARBA00004141"/>
    </source>
</evidence>
<feature type="compositionally biased region" description="Basic and acidic residues" evidence="6">
    <location>
        <begin position="1"/>
        <end position="15"/>
    </location>
</feature>
<evidence type="ECO:0000256" key="3">
    <source>
        <dbReference type="ARBA" id="ARBA00022692"/>
    </source>
</evidence>
<keyword evidence="7" id="KW-1185">Reference proteome</keyword>
<evidence type="ECO:0000256" key="5">
    <source>
        <dbReference type="ARBA" id="ARBA00023136"/>
    </source>
</evidence>
<keyword evidence="4" id="KW-1133">Transmembrane helix</keyword>
<keyword evidence="5" id="KW-0472">Membrane</keyword>
<comment type="subcellular location">
    <subcellularLocation>
        <location evidence="1">Membrane</location>
        <topology evidence="1">Multi-pass membrane protein</topology>
    </subcellularLocation>
</comment>
<evidence type="ECO:0000313" key="7">
    <source>
        <dbReference type="Proteomes" id="UP000694865"/>
    </source>
</evidence>
<dbReference type="InterPro" id="IPR008429">
    <property type="entry name" value="CLPTM1"/>
</dbReference>
<dbReference type="GeneID" id="102801376"/>
<keyword evidence="3 8" id="KW-0812">Transmembrane</keyword>
<proteinExistence type="inferred from homology"/>
<dbReference type="Proteomes" id="UP000694865">
    <property type="component" value="Unplaced"/>
</dbReference>
<dbReference type="RefSeq" id="XP_006822532.1">
    <property type="nucleotide sequence ID" value="XM_006822469.1"/>
</dbReference>
<sequence>MADTERTVESEDRNNGDVAVQGENGQVEQQEQPQQQQQQQQNGWQMVKGFMFRLLIIYMISSFFRGRSNTPETPTAGPDGTPITLGRNLFPKETMMDLRIYISENEFFTQFNESKYLLWEENNLEYGDWISGPNGDGSYSYSGQIEATENMMNNGSIYLHVYLTKVGKSPDPSDKKRYSKKATAYKTKSTGYRANQALTLNNMQLWTQLVNQAVLSERLLFRVGPLNTLSVLSSPTAGTSCDPGCGGGSEGDGEGVSTRPFKFWPPECSATNHDPQPDGPAFGCADSRYVQHPAGPYCPLGRSGFGQAGGSTESVRLSYS</sequence>
<protein>
    <submittedName>
        <fullName evidence="8">Cleft lip and palate transmembrane protein 1 homolog</fullName>
    </submittedName>
</protein>
<dbReference type="Pfam" id="PF05602">
    <property type="entry name" value="CLPTM1"/>
    <property type="match status" value="1"/>
</dbReference>
<evidence type="ECO:0000256" key="2">
    <source>
        <dbReference type="ARBA" id="ARBA00009310"/>
    </source>
</evidence>
<feature type="non-terminal residue" evidence="8">
    <location>
        <position position="320"/>
    </location>
</feature>
<reference evidence="8" key="1">
    <citation type="submission" date="2025-08" db="UniProtKB">
        <authorList>
            <consortium name="RefSeq"/>
        </authorList>
    </citation>
    <scope>IDENTIFICATION</scope>
    <source>
        <tissue evidence="8">Testes</tissue>
    </source>
</reference>
<feature type="compositionally biased region" description="Low complexity" evidence="6">
    <location>
        <begin position="20"/>
        <end position="41"/>
    </location>
</feature>